<dbReference type="GO" id="GO:0005198">
    <property type="term" value="F:structural molecule activity"/>
    <property type="evidence" value="ECO:0007669"/>
    <property type="project" value="InterPro"/>
</dbReference>
<dbReference type="Gene3D" id="1.20.120.810">
    <property type="entry name" value="Vinculin, Vh2 four-helix bundle"/>
    <property type="match status" value="3"/>
</dbReference>
<evidence type="ECO:0000256" key="8">
    <source>
        <dbReference type="ARBA" id="ARBA00022737"/>
    </source>
</evidence>
<evidence type="ECO:0000313" key="15">
    <source>
        <dbReference type="EnsemblMetazoa" id="G35429.15:cds"/>
    </source>
</evidence>
<dbReference type="InterPro" id="IPR006077">
    <property type="entry name" value="Vinculin/catenin"/>
</dbReference>
<dbReference type="GO" id="GO:0007155">
    <property type="term" value="P:cell adhesion"/>
    <property type="evidence" value="ECO:0007669"/>
    <property type="project" value="UniProtKB-KW"/>
</dbReference>
<feature type="compositionally biased region" description="Pro residues" evidence="14">
    <location>
        <begin position="802"/>
        <end position="820"/>
    </location>
</feature>
<proteinExistence type="inferred from homology"/>
<keyword evidence="16" id="KW-1185">Reference proteome</keyword>
<evidence type="ECO:0000256" key="12">
    <source>
        <dbReference type="ARBA" id="ARBA00023203"/>
    </source>
</evidence>
<evidence type="ECO:0000256" key="9">
    <source>
        <dbReference type="ARBA" id="ARBA00022889"/>
    </source>
</evidence>
<evidence type="ECO:0000256" key="7">
    <source>
        <dbReference type="ARBA" id="ARBA00022490"/>
    </source>
</evidence>
<name>A0A8W8MUS2_MAGGI</name>
<evidence type="ECO:0000256" key="3">
    <source>
        <dbReference type="ARBA" id="ARBA00004536"/>
    </source>
</evidence>
<keyword evidence="6" id="KW-1003">Cell membrane</keyword>
<dbReference type="Gene3D" id="1.20.120.230">
    <property type="entry name" value="Alpha-catenin/vinculin-like"/>
    <property type="match status" value="3"/>
</dbReference>
<sequence>MNSCNSSCITIQYNVSRLVILHEEAEDGNAMPDLARPVQTVKLAVDNLVKVGYDTINSSEDQILKQDMPPALNRVEEASLLLLQASEMLRADPYSAPARKKLIEGSRGILQGTSSLLLAFDESEVRKIIRVCKNVLEYLAITEVVERMEDLVTYVRVRVMEDLVTYVRVRVMEDLVTYVRVRVMEDLVTYVRNLTPVLTRMTKEVDAREKELTHQVHREMLVRSLEQVKNLTPVLISGIKTFITVKDSGKNPQDTQANRDYLVRKMSDEIHEIIRVLQLTTYDEEEWDADDITVMKKAQSGIEQKMKQATDWLQDPAALIGSLGDKALHQVLDDARKIAERCTNPADRDQILKTVGDIESMVDALCELRQLGKGDSPQAMSLAREIQKKLGDLQNMTNVAIANTERSGIRRPAPTVDGKVEQARTWLANPGMDDKGLGEQATRLVVSEGRKIANSCPEPMRKELLRLCDETEILTNQLADLIRNGQGNSPQARAIANHLSEKLFQLKNKIKEALINQVAEDFIDISTPLKHLSEASIVPIGTPGRDQNFAEKSQNFEGHANKLADTAKMVATAGGCRNKKTVEEIFKTSAQVDDLTPQVTTAAKIVFQDPGNQAAQEHFDLMKKRWMDNMERLRGLVDEAVDSSALIKAEEEGIMRDTERVEDAIQMKDPPRIGAHASNIARRANRVLQVAQQEAENSEDPKYVDHVNQAASNLRSTIAPMVQGAKGVSMNPADTNAQQNWRKANQTLIDAVRDVRGAVTVDAGVDQFPPPPPPDLSELKISVPDQFADGPIMYQPQDGGAPPRPPLPNDNATPPRPPPPETDDEDEAAFPTPQANQPIMMAAHALHMEAKQWSSKDNDIIAAAKKMALLMAKLSQLVRGEGGSKKDLIATAKSIAESSEEVTRLAKKLAAECTDKQMRKNLLQVCERIPTIGTQLKILSTVKATMLGAQEPIPAPDGSEIECGSKEDQEATEMLVGNAQNLMQAVKETVRAAEAASIKIRVDSGYTIRWLRRRPWYTSMDLGLCYKAPRG</sequence>
<dbReference type="GO" id="GO:0005912">
    <property type="term" value="C:adherens junction"/>
    <property type="evidence" value="ECO:0007669"/>
    <property type="project" value="UniProtKB-SubCell"/>
</dbReference>
<protein>
    <recommendedName>
        <fullName evidence="5">Vinculin</fullName>
    </recommendedName>
</protein>
<evidence type="ECO:0000313" key="16">
    <source>
        <dbReference type="Proteomes" id="UP000005408"/>
    </source>
</evidence>
<evidence type="ECO:0000256" key="6">
    <source>
        <dbReference type="ARBA" id="ARBA00022475"/>
    </source>
</evidence>
<feature type="region of interest" description="Disordered" evidence="14">
    <location>
        <begin position="788"/>
        <end position="831"/>
    </location>
</feature>
<dbReference type="PRINTS" id="PR00806">
    <property type="entry name" value="VINCULIN"/>
</dbReference>
<keyword evidence="10" id="KW-0965">Cell junction</keyword>
<dbReference type="GO" id="GO:0051015">
    <property type="term" value="F:actin filament binding"/>
    <property type="evidence" value="ECO:0007669"/>
    <property type="project" value="InterPro"/>
</dbReference>
<dbReference type="InterPro" id="IPR000633">
    <property type="entry name" value="Vinculin_CS"/>
</dbReference>
<evidence type="ECO:0000256" key="2">
    <source>
        <dbReference type="ARBA" id="ARBA00004413"/>
    </source>
</evidence>
<dbReference type="AlphaFoldDB" id="A0A8W8MUS2"/>
<keyword evidence="7" id="KW-0963">Cytoplasm</keyword>
<evidence type="ECO:0000256" key="11">
    <source>
        <dbReference type="ARBA" id="ARBA00023136"/>
    </source>
</evidence>
<dbReference type="InterPro" id="IPR017997">
    <property type="entry name" value="Vinculin"/>
</dbReference>
<dbReference type="Pfam" id="PF01044">
    <property type="entry name" value="Vinculin"/>
    <property type="match status" value="2"/>
</dbReference>
<accession>A0A8W8MUS2</accession>
<evidence type="ECO:0000256" key="5">
    <source>
        <dbReference type="ARBA" id="ARBA00014125"/>
    </source>
</evidence>
<comment type="similarity">
    <text evidence="4">Belongs to the vinculin/alpha-catenin family.</text>
</comment>
<dbReference type="PROSITE" id="PS00664">
    <property type="entry name" value="VINCULIN_2"/>
    <property type="match status" value="2"/>
</dbReference>
<dbReference type="GO" id="GO:0005886">
    <property type="term" value="C:plasma membrane"/>
    <property type="evidence" value="ECO:0007669"/>
    <property type="project" value="UniProtKB-SubCell"/>
</dbReference>
<organism evidence="15 16">
    <name type="scientific">Magallana gigas</name>
    <name type="common">Pacific oyster</name>
    <name type="synonym">Crassostrea gigas</name>
    <dbReference type="NCBI Taxonomy" id="29159"/>
    <lineage>
        <taxon>Eukaryota</taxon>
        <taxon>Metazoa</taxon>
        <taxon>Spiralia</taxon>
        <taxon>Lophotrochozoa</taxon>
        <taxon>Mollusca</taxon>
        <taxon>Bivalvia</taxon>
        <taxon>Autobranchia</taxon>
        <taxon>Pteriomorphia</taxon>
        <taxon>Ostreida</taxon>
        <taxon>Ostreoidea</taxon>
        <taxon>Ostreidae</taxon>
        <taxon>Magallana</taxon>
    </lineage>
</organism>
<keyword evidence="12" id="KW-0009">Actin-binding</keyword>
<evidence type="ECO:0000256" key="1">
    <source>
        <dbReference type="ARBA" id="ARBA00004245"/>
    </source>
</evidence>
<dbReference type="PANTHER" id="PTHR46180">
    <property type="entry name" value="VINCULIN"/>
    <property type="match status" value="1"/>
</dbReference>
<dbReference type="InterPro" id="IPR036723">
    <property type="entry name" value="Alpha-catenin/vinculin-like_sf"/>
</dbReference>
<dbReference type="EnsemblMetazoa" id="G35429.15">
    <property type="protein sequence ID" value="G35429.15:cds"/>
    <property type="gene ID" value="G35429"/>
</dbReference>
<reference evidence="15" key="1">
    <citation type="submission" date="2022-08" db="UniProtKB">
        <authorList>
            <consortium name="EnsemblMetazoa"/>
        </authorList>
    </citation>
    <scope>IDENTIFICATION</scope>
    <source>
        <strain evidence="15">05x7-T-G4-1.051#20</strain>
    </source>
</reference>
<evidence type="ECO:0000256" key="4">
    <source>
        <dbReference type="ARBA" id="ARBA00008376"/>
    </source>
</evidence>
<dbReference type="GO" id="GO:0015629">
    <property type="term" value="C:actin cytoskeleton"/>
    <property type="evidence" value="ECO:0007669"/>
    <property type="project" value="InterPro"/>
</dbReference>
<dbReference type="Proteomes" id="UP000005408">
    <property type="component" value="Unassembled WGS sequence"/>
</dbReference>
<evidence type="ECO:0000256" key="13">
    <source>
        <dbReference type="ARBA" id="ARBA00023212"/>
    </source>
</evidence>
<comment type="subcellular location">
    <subcellularLocation>
        <location evidence="3">Cell junction</location>
        <location evidence="3">Adherens junction</location>
    </subcellularLocation>
    <subcellularLocation>
        <location evidence="2">Cell membrane</location>
        <topology evidence="2">Peripheral membrane protein</topology>
        <orientation evidence="2">Cytoplasmic side</orientation>
    </subcellularLocation>
    <subcellularLocation>
        <location evidence="1">Cytoplasm</location>
        <location evidence="1">Cytoskeleton</location>
    </subcellularLocation>
</comment>
<dbReference type="SUPFAM" id="SSF47220">
    <property type="entry name" value="alpha-catenin/vinculin-like"/>
    <property type="match status" value="7"/>
</dbReference>
<evidence type="ECO:0000256" key="14">
    <source>
        <dbReference type="SAM" id="MobiDB-lite"/>
    </source>
</evidence>
<keyword evidence="11" id="KW-0472">Membrane</keyword>
<evidence type="ECO:0000256" key="10">
    <source>
        <dbReference type="ARBA" id="ARBA00022949"/>
    </source>
</evidence>
<keyword evidence="9" id="KW-0130">Cell adhesion</keyword>
<keyword evidence="13" id="KW-0206">Cytoskeleton</keyword>
<dbReference type="FunFam" id="1.20.120.230:FF:000010">
    <property type="entry name" value="Vinculin a"/>
    <property type="match status" value="1"/>
</dbReference>
<keyword evidence="8" id="KW-0677">Repeat</keyword>